<dbReference type="PANTHER" id="PTHR28042:SF1">
    <property type="entry name" value="E3 UBIQUITIN-PROTEIN LIGASE COMPLEX SLX5-SLX8 SUBUNIT SLX5"/>
    <property type="match status" value="1"/>
</dbReference>
<feature type="compositionally biased region" description="Low complexity" evidence="4">
    <location>
        <begin position="156"/>
        <end position="166"/>
    </location>
</feature>
<dbReference type="GO" id="GO:0004842">
    <property type="term" value="F:ubiquitin-protein transferase activity"/>
    <property type="evidence" value="ECO:0007669"/>
    <property type="project" value="TreeGrafter"/>
</dbReference>
<dbReference type="PANTHER" id="PTHR28042">
    <property type="entry name" value="E3 UBIQUITIN-PROTEIN LIGASE COMPLEX SLX5-SLX8 SUBUNIT SLX5"/>
    <property type="match status" value="1"/>
</dbReference>
<feature type="compositionally biased region" description="Basic residues" evidence="4">
    <location>
        <begin position="144"/>
        <end position="155"/>
    </location>
</feature>
<evidence type="ECO:0000313" key="5">
    <source>
        <dbReference type="EMBL" id="ORY86233.1"/>
    </source>
</evidence>
<dbReference type="Proteomes" id="UP000193685">
    <property type="component" value="Unassembled WGS sequence"/>
</dbReference>
<gene>
    <name evidence="5" type="ORF">BCR37DRAFT_385706</name>
</gene>
<feature type="region of interest" description="Disordered" evidence="4">
    <location>
        <begin position="129"/>
        <end position="166"/>
    </location>
</feature>
<dbReference type="EMBL" id="MCFI01000003">
    <property type="protein sequence ID" value="ORY86233.1"/>
    <property type="molecule type" value="Genomic_DNA"/>
</dbReference>
<keyword evidence="1" id="KW-0479">Metal-binding</keyword>
<feature type="region of interest" description="Disordered" evidence="4">
    <location>
        <begin position="75"/>
        <end position="109"/>
    </location>
</feature>
<dbReference type="OrthoDB" id="2398441at2759"/>
<accession>A0A1Y2FQG0</accession>
<dbReference type="PROSITE" id="PS00518">
    <property type="entry name" value="ZF_RING_1"/>
    <property type="match status" value="1"/>
</dbReference>
<evidence type="ECO:0000313" key="6">
    <source>
        <dbReference type="Proteomes" id="UP000193685"/>
    </source>
</evidence>
<keyword evidence="6" id="KW-1185">Reference proteome</keyword>
<dbReference type="InterPro" id="IPR013083">
    <property type="entry name" value="Znf_RING/FYVE/PHD"/>
</dbReference>
<feature type="region of interest" description="Disordered" evidence="4">
    <location>
        <begin position="1"/>
        <end position="43"/>
    </location>
</feature>
<dbReference type="InterPro" id="IPR017907">
    <property type="entry name" value="Znf_RING_CS"/>
</dbReference>
<feature type="region of interest" description="Disordered" evidence="4">
    <location>
        <begin position="49"/>
        <end position="68"/>
    </location>
</feature>
<dbReference type="STRING" id="56484.A0A1Y2FQG0"/>
<evidence type="ECO:0000256" key="3">
    <source>
        <dbReference type="ARBA" id="ARBA00022833"/>
    </source>
</evidence>
<keyword evidence="2" id="KW-0863">Zinc-finger</keyword>
<name>A0A1Y2FQG0_PROLT</name>
<dbReference type="Gene3D" id="3.30.40.10">
    <property type="entry name" value="Zinc/RING finger domain, C3HC4 (zinc finger)"/>
    <property type="match status" value="1"/>
</dbReference>
<evidence type="ECO:0000256" key="2">
    <source>
        <dbReference type="ARBA" id="ARBA00022771"/>
    </source>
</evidence>
<organism evidence="5 6">
    <name type="scientific">Protomyces lactucae-debilis</name>
    <dbReference type="NCBI Taxonomy" id="2754530"/>
    <lineage>
        <taxon>Eukaryota</taxon>
        <taxon>Fungi</taxon>
        <taxon>Dikarya</taxon>
        <taxon>Ascomycota</taxon>
        <taxon>Taphrinomycotina</taxon>
        <taxon>Taphrinomycetes</taxon>
        <taxon>Taphrinales</taxon>
        <taxon>Protomycetaceae</taxon>
        <taxon>Protomyces</taxon>
    </lineage>
</organism>
<dbReference type="GO" id="GO:0008270">
    <property type="term" value="F:zinc ion binding"/>
    <property type="evidence" value="ECO:0007669"/>
    <property type="project" value="UniProtKB-KW"/>
</dbReference>
<feature type="compositionally biased region" description="Polar residues" evidence="4">
    <location>
        <begin position="1"/>
        <end position="14"/>
    </location>
</feature>
<dbReference type="InterPro" id="IPR038886">
    <property type="entry name" value="E3_SLX5/Rfp1"/>
</dbReference>
<keyword evidence="3" id="KW-0862">Zinc</keyword>
<dbReference type="RefSeq" id="XP_040727415.1">
    <property type="nucleotide sequence ID" value="XM_040870379.1"/>
</dbReference>
<evidence type="ECO:0000256" key="4">
    <source>
        <dbReference type="SAM" id="MobiDB-lite"/>
    </source>
</evidence>
<dbReference type="GO" id="GO:0033768">
    <property type="term" value="C:SUMO-targeted ubiquitin ligase complex"/>
    <property type="evidence" value="ECO:0007669"/>
    <property type="project" value="TreeGrafter"/>
</dbReference>
<protein>
    <recommendedName>
        <fullName evidence="7">RING-type domain-containing protein</fullName>
    </recommendedName>
</protein>
<evidence type="ECO:0008006" key="7">
    <source>
        <dbReference type="Google" id="ProtNLM"/>
    </source>
</evidence>
<dbReference type="GeneID" id="63786978"/>
<reference evidence="5 6" key="1">
    <citation type="submission" date="2016-07" db="EMBL/GenBank/DDBJ databases">
        <title>Pervasive Adenine N6-methylation of Active Genes in Fungi.</title>
        <authorList>
            <consortium name="DOE Joint Genome Institute"/>
            <person name="Mondo S.J."/>
            <person name="Dannebaum R.O."/>
            <person name="Kuo R.C."/>
            <person name="Labutti K."/>
            <person name="Haridas S."/>
            <person name="Kuo A."/>
            <person name="Salamov A."/>
            <person name="Ahrendt S.R."/>
            <person name="Lipzen A."/>
            <person name="Sullivan W."/>
            <person name="Andreopoulos W.B."/>
            <person name="Clum A."/>
            <person name="Lindquist E."/>
            <person name="Daum C."/>
            <person name="Ramamoorthy G.K."/>
            <person name="Gryganskyi A."/>
            <person name="Culley D."/>
            <person name="Magnuson J.K."/>
            <person name="James T.Y."/>
            <person name="O'Malley M.A."/>
            <person name="Stajich J.E."/>
            <person name="Spatafora J.W."/>
            <person name="Visel A."/>
            <person name="Grigoriev I.V."/>
        </authorList>
    </citation>
    <scope>NUCLEOTIDE SEQUENCE [LARGE SCALE GENOMIC DNA]</scope>
    <source>
        <strain evidence="5 6">12-1054</strain>
    </source>
</reference>
<dbReference type="SUPFAM" id="SSF57850">
    <property type="entry name" value="RING/U-box"/>
    <property type="match status" value="1"/>
</dbReference>
<sequence length="424" mass="45316">MAQRVPPSTSTTDLSGIGPVQRPNTSSTTHSTTAEASVPVYVLPEPAVSSFPTRRHEEPVTAAMSTARPTQDAVIDLTDSPPLQPVATTTTHRSARARSRVSSSQTVSAHAQVIDLDDEPDVRDVPASLPAAPISTTSDQHVVRHDRHGLQRRPRAAPTAAGRPQGTAAQLLRAVETNRALATRHALHRNLEHTNARRHYRVPGVISRGTRSGAQHGARHHGTRNDHVNQVFAFFGYPQGDEAGGAGGDGATRSDITGYVTTPYGGGPVRLPVHGRPEGNAANAVYNMMQRGHFVPPNLDYGLYARAAGLATGFADRFFGAVGGPVASPEPMDKVDPPEPCKEPFTRTFNSTDYLVCPDCHVELGSGEDEQNRKIWFTKCGHVYCGACATTIRATKFGKGKGRSCAAPGCTKALTKTKLFEAYL</sequence>
<proteinExistence type="predicted"/>
<comment type="caution">
    <text evidence="5">The sequence shown here is derived from an EMBL/GenBank/DDBJ whole genome shotgun (WGS) entry which is preliminary data.</text>
</comment>
<evidence type="ECO:0000256" key="1">
    <source>
        <dbReference type="ARBA" id="ARBA00022723"/>
    </source>
</evidence>
<feature type="compositionally biased region" description="Low complexity" evidence="4">
    <location>
        <begin position="100"/>
        <end position="109"/>
    </location>
</feature>
<dbReference type="AlphaFoldDB" id="A0A1Y2FQG0"/>